<dbReference type="EMBL" id="GL349444">
    <property type="protein sequence ID" value="KNC46954.1"/>
    <property type="molecule type" value="Genomic_DNA"/>
</dbReference>
<evidence type="ECO:0000259" key="4">
    <source>
        <dbReference type="Pfam" id="PF11715"/>
    </source>
</evidence>
<reference evidence="6 7" key="1">
    <citation type="submission" date="2010-05" db="EMBL/GenBank/DDBJ databases">
        <title>The Genome Sequence of Thecamonas trahens ATCC 50062.</title>
        <authorList>
            <consortium name="The Broad Institute Genome Sequencing Platform"/>
            <person name="Russ C."/>
            <person name="Cuomo C."/>
            <person name="Shea T."/>
            <person name="Young S.K."/>
            <person name="Zeng Q."/>
            <person name="Koehrsen M."/>
            <person name="Haas B."/>
            <person name="Borodovsky M."/>
            <person name="Guigo R."/>
            <person name="Alvarado L."/>
            <person name="Berlin A."/>
            <person name="Bochicchio J."/>
            <person name="Borenstein D."/>
            <person name="Chapman S."/>
            <person name="Chen Z."/>
            <person name="Freedman E."/>
            <person name="Gellesch M."/>
            <person name="Goldberg J."/>
            <person name="Griggs A."/>
            <person name="Gujja S."/>
            <person name="Heilman E."/>
            <person name="Heiman D."/>
            <person name="Hepburn T."/>
            <person name="Howarth C."/>
            <person name="Jen D."/>
            <person name="Larson L."/>
            <person name="Mehta T."/>
            <person name="Park D."/>
            <person name="Pearson M."/>
            <person name="Roberts A."/>
            <person name="Saif S."/>
            <person name="Shenoy N."/>
            <person name="Sisk P."/>
            <person name="Stolte C."/>
            <person name="Sykes S."/>
            <person name="Thomson T."/>
            <person name="Walk T."/>
            <person name="White J."/>
            <person name="Yandava C."/>
            <person name="Burger G."/>
            <person name="Gray M.W."/>
            <person name="Holland P.W.H."/>
            <person name="King N."/>
            <person name="Lang F.B.F."/>
            <person name="Roger A.J."/>
            <person name="Ruiz-Trillo I."/>
            <person name="Lander E."/>
            <person name="Nusbaum C."/>
        </authorList>
    </citation>
    <scope>NUCLEOTIDE SEQUENCE [LARGE SCALE GENOMIC DNA]</scope>
    <source>
        <strain evidence="6 7">ATCC 50062</strain>
    </source>
</reference>
<accession>A0A0L0D3S2</accession>
<dbReference type="PANTHER" id="PTHR21286">
    <property type="entry name" value="NUCLEAR PORE COMPLEX PROTEIN NUP160"/>
    <property type="match status" value="1"/>
</dbReference>
<evidence type="ECO:0000256" key="3">
    <source>
        <dbReference type="ARBA" id="ARBA00023242"/>
    </source>
</evidence>
<evidence type="ECO:0000313" key="6">
    <source>
        <dbReference type="EMBL" id="KNC46954.1"/>
    </source>
</evidence>
<keyword evidence="7" id="KW-1185">Reference proteome</keyword>
<feature type="domain" description="NUP160 middle TPR" evidence="5">
    <location>
        <begin position="781"/>
        <end position="929"/>
    </location>
</feature>
<proteinExistence type="predicted"/>
<dbReference type="InterPro" id="IPR021717">
    <property type="entry name" value="Nucleoporin_Nup160"/>
</dbReference>
<sequence length="1215" mass="127382">MDPLKAGDHMFSFFSDLASAGLLGSDLVKPVDVLDVLGDAGAAVRDESGEPVEGLALTAMDVLPPDAAELVGEQDIVRVVQSATPGAPASLAVCGLSDGSLWLAALPGRGAAVEGAAVKLQSASLLGKMFGLLSTPFRSRNQAPPLLSLHKLPGVPYVLALSADLVFSLWSLEQRAVVGRFSLAHLTDDPVELGDAGILDDIVCSVVPDIDDETTFAIVVFVPLLANASPELVASALADDRPELFVFALDISTLRAADDTAEATDALQLRAVECQFTRDPAVAGARPVDVLYDAPAGALHVLYAMPASMSADGFQIWSYTLDGSASVQPSTLATHLGSLDHLELPGLDTELNANELHKVYAGEVFYPGRFSATTLALAVQAYHGSRMSLLEGAAAPAPAVLRQVASNAVTAHAAAVAASAGDSPAAYAEALVAGWEAILEHCIRLARAETAPLALGLLPAIGVEPAGAVGLVVLCSGALAVACEVGPATDGLFALTEVPETNVGVLEPAEADARLVHQLVDLIDVQLGGPARVRFFRALLQSRNPLTAAIPDVGQLTESEASGRFVLTFLRLWRSLHDPVAAVQGAVARLVASAQALTRELEVVLALGAEQAFSACALQSAAFVASRSVRQARALLLTLYLVAQLRDDSRCSSDGHEVMLSEVVPATEVVLMRSVVAAVVVRASKHGRGGCGAPLVSGLSQASVLAVLAGEAGSWLVRELLASGEATNAHVVQRLLESEALLRGPGEAGETGSARAQLVGEAYLHTGEFGKARNAFRRVDGDVNYFAEVMQKFDESYQPDLALEFAQVALGCAGESSEMRAVLWSNVFKHACALHDYDSAYLAIASNPDPERRQDCLRRFVVVLCELGEGVRLCEYPFVGLCEEVEATLLRKGRSGHANYYEVLYAWHCFRSNFRAAAGAMYERGCMAATADDALRGYLAAATALNLVGASSAWILHPRQWRHAADGGTGKRRHESVTQVSDELAIVSLAGVTMETAIVRAWALLGTDARPEDADGAVLALATSGYIDEAFLLAKLCDASVEPVFGVLVDKAMAAAPSATADAVVPGWELPLGEEWWGAPSLRAALWRVILDGLARYDSPQTGFRYHLVVAHCVLTFDRRTALPRSLVVSLVAPDGAGSVNVANVAALARLYLSFGCAGEAAALALEFLGGDAGSAAAKAGVESFGAWLPYQVLDEIALSEGQEEFRAAMEALLA</sequence>
<evidence type="ECO:0000256" key="2">
    <source>
        <dbReference type="ARBA" id="ARBA00022448"/>
    </source>
</evidence>
<dbReference type="GeneID" id="25562995"/>
<evidence type="ECO:0000256" key="1">
    <source>
        <dbReference type="ARBA" id="ARBA00004123"/>
    </source>
</evidence>
<dbReference type="AlphaFoldDB" id="A0A0L0D3S2"/>
<dbReference type="GO" id="GO:0017056">
    <property type="term" value="F:structural constituent of nuclear pore"/>
    <property type="evidence" value="ECO:0007669"/>
    <property type="project" value="TreeGrafter"/>
</dbReference>
<evidence type="ECO:0000259" key="5">
    <source>
        <dbReference type="Pfam" id="PF23354"/>
    </source>
</evidence>
<gene>
    <name evidence="6" type="ORF">AMSG_03387</name>
</gene>
<dbReference type="InterPro" id="IPR056535">
    <property type="entry name" value="TPR_NUP160_M"/>
</dbReference>
<dbReference type="GO" id="GO:0005643">
    <property type="term" value="C:nuclear pore"/>
    <property type="evidence" value="ECO:0007669"/>
    <property type="project" value="TreeGrafter"/>
</dbReference>
<keyword evidence="2" id="KW-0813">Transport</keyword>
<protein>
    <recommendedName>
        <fullName evidence="8">Nuclear pore complex protein Nup160</fullName>
    </recommendedName>
</protein>
<organism evidence="6 7">
    <name type="scientific">Thecamonas trahens ATCC 50062</name>
    <dbReference type="NCBI Taxonomy" id="461836"/>
    <lineage>
        <taxon>Eukaryota</taxon>
        <taxon>Apusozoa</taxon>
        <taxon>Apusomonadida</taxon>
        <taxon>Apusomonadidae</taxon>
        <taxon>Thecamonas</taxon>
    </lineage>
</organism>
<comment type="subcellular location">
    <subcellularLocation>
        <location evidence="1">Nucleus</location>
    </subcellularLocation>
</comment>
<dbReference type="eggNOG" id="KOG4521">
    <property type="taxonomic scope" value="Eukaryota"/>
</dbReference>
<feature type="domain" description="Nucleoporin Nup120/160 beta-propeller" evidence="4">
    <location>
        <begin position="355"/>
        <end position="462"/>
    </location>
</feature>
<dbReference type="Pfam" id="PF11715">
    <property type="entry name" value="Beta-prop_Nup120_160"/>
    <property type="match status" value="1"/>
</dbReference>
<evidence type="ECO:0008006" key="8">
    <source>
        <dbReference type="Google" id="ProtNLM"/>
    </source>
</evidence>
<name>A0A0L0D3S2_THETB</name>
<dbReference type="Pfam" id="PF23354">
    <property type="entry name" value="TPR_NUP160_120_M"/>
    <property type="match status" value="1"/>
</dbReference>
<dbReference type="PANTHER" id="PTHR21286:SF0">
    <property type="entry name" value="NUCLEAR PORE COMPLEX PROTEIN NUP160"/>
    <property type="match status" value="1"/>
</dbReference>
<dbReference type="OrthoDB" id="67716at2759"/>
<dbReference type="Proteomes" id="UP000054408">
    <property type="component" value="Unassembled WGS sequence"/>
</dbReference>
<dbReference type="InterPro" id="IPR059141">
    <property type="entry name" value="Beta-prop_Nup120_160"/>
</dbReference>
<dbReference type="RefSeq" id="XP_013760225.1">
    <property type="nucleotide sequence ID" value="XM_013904771.1"/>
</dbReference>
<evidence type="ECO:0000313" key="7">
    <source>
        <dbReference type="Proteomes" id="UP000054408"/>
    </source>
</evidence>
<dbReference type="STRING" id="461836.A0A0L0D3S2"/>
<keyword evidence="3" id="KW-0539">Nucleus</keyword>